<evidence type="ECO:0000259" key="2">
    <source>
        <dbReference type="Pfam" id="PF02698"/>
    </source>
</evidence>
<comment type="caution">
    <text evidence="3">The sequence shown here is derived from an EMBL/GenBank/DDBJ whole genome shotgun (WGS) entry which is preliminary data.</text>
</comment>
<dbReference type="GO" id="GO:0005886">
    <property type="term" value="C:plasma membrane"/>
    <property type="evidence" value="ECO:0007669"/>
    <property type="project" value="TreeGrafter"/>
</dbReference>
<dbReference type="InterPro" id="IPR003848">
    <property type="entry name" value="DUF218"/>
</dbReference>
<keyword evidence="1" id="KW-0472">Membrane</keyword>
<dbReference type="GO" id="GO:0043164">
    <property type="term" value="P:Gram-negative-bacterium-type cell wall biogenesis"/>
    <property type="evidence" value="ECO:0007669"/>
    <property type="project" value="TreeGrafter"/>
</dbReference>
<dbReference type="GO" id="GO:0000270">
    <property type="term" value="P:peptidoglycan metabolic process"/>
    <property type="evidence" value="ECO:0007669"/>
    <property type="project" value="TreeGrafter"/>
</dbReference>
<organism evidence="3 4">
    <name type="scientific">Saccharothrix coeruleofusca</name>
    <dbReference type="NCBI Taxonomy" id="33919"/>
    <lineage>
        <taxon>Bacteria</taxon>
        <taxon>Bacillati</taxon>
        <taxon>Actinomycetota</taxon>
        <taxon>Actinomycetes</taxon>
        <taxon>Pseudonocardiales</taxon>
        <taxon>Pseudonocardiaceae</taxon>
        <taxon>Saccharothrix</taxon>
    </lineage>
</organism>
<keyword evidence="1" id="KW-0812">Transmembrane</keyword>
<dbReference type="EMBL" id="BMRG01000022">
    <property type="protein sequence ID" value="GGP81954.1"/>
    <property type="molecule type" value="Genomic_DNA"/>
</dbReference>
<dbReference type="InterPro" id="IPR051599">
    <property type="entry name" value="Cell_Envelope_Assoc"/>
</dbReference>
<feature type="transmembrane region" description="Helical" evidence="1">
    <location>
        <begin position="28"/>
        <end position="45"/>
    </location>
</feature>
<evidence type="ECO:0000313" key="4">
    <source>
        <dbReference type="Proteomes" id="UP000639606"/>
    </source>
</evidence>
<feature type="transmembrane region" description="Helical" evidence="1">
    <location>
        <begin position="91"/>
        <end position="111"/>
    </location>
</feature>
<accession>A0A918AVB9</accession>
<dbReference type="RefSeq" id="WP_189227166.1">
    <property type="nucleotide sequence ID" value="NZ_BMRG01000022.1"/>
</dbReference>
<feature type="transmembrane region" description="Helical" evidence="1">
    <location>
        <begin position="123"/>
        <end position="148"/>
    </location>
</feature>
<dbReference type="CDD" id="cd06259">
    <property type="entry name" value="YdcF-like"/>
    <property type="match status" value="1"/>
</dbReference>
<keyword evidence="1" id="KW-1133">Transmembrane helix</keyword>
<feature type="transmembrane region" description="Helical" evidence="1">
    <location>
        <begin position="57"/>
        <end position="79"/>
    </location>
</feature>
<dbReference type="PANTHER" id="PTHR30336">
    <property type="entry name" value="INNER MEMBRANE PROTEIN, PROBABLE PERMEASE"/>
    <property type="match status" value="1"/>
</dbReference>
<feature type="domain" description="DUF218" evidence="2">
    <location>
        <begin position="163"/>
        <end position="304"/>
    </location>
</feature>
<sequence>MELLIFAAVLLVVFLVRLRREPRRIVNGVYLLLALAFGALWLLTLTGYSSDEAVVALLLRAAPLFAAVIAVFLLANGWLMLRREGVQLANALSLAAGLAVIALVAGVSTALTKAADDTGAADWLLVAARSAVLLAGYLGFAFTAFLLYSVVYGRVPQRAGHAAIVVLGAGVPQGRVQPLLAARLNRAAELYRRELAAGARPVVVTSGGQGPDEPASEASVMAGYLHARGIPPEAVVEEDRSTSTWENLRYSADLLAARGLEGRLLVVTSNYHVLRAAVLSRRLGLRADVRGARTAWYFLPNAFVREFVALLAQYKAANAVAMVAIAAVLPLLALPN</sequence>
<dbReference type="PANTHER" id="PTHR30336:SF4">
    <property type="entry name" value="ENVELOPE BIOGENESIS FACTOR ELYC"/>
    <property type="match status" value="1"/>
</dbReference>
<reference evidence="3" key="1">
    <citation type="journal article" date="2014" name="Int. J. Syst. Evol. Microbiol.">
        <title>Complete genome sequence of Corynebacterium casei LMG S-19264T (=DSM 44701T), isolated from a smear-ripened cheese.</title>
        <authorList>
            <consortium name="US DOE Joint Genome Institute (JGI-PGF)"/>
            <person name="Walter F."/>
            <person name="Albersmeier A."/>
            <person name="Kalinowski J."/>
            <person name="Ruckert C."/>
        </authorList>
    </citation>
    <scope>NUCLEOTIDE SEQUENCE</scope>
    <source>
        <strain evidence="3">JCM 3313</strain>
    </source>
</reference>
<gene>
    <name evidence="3" type="ORF">GCM10010185_64990</name>
</gene>
<dbReference type="Gene3D" id="3.40.50.620">
    <property type="entry name" value="HUPs"/>
    <property type="match status" value="1"/>
</dbReference>
<proteinExistence type="predicted"/>
<name>A0A918AVB9_9PSEU</name>
<dbReference type="AlphaFoldDB" id="A0A918AVB9"/>
<evidence type="ECO:0000256" key="1">
    <source>
        <dbReference type="SAM" id="Phobius"/>
    </source>
</evidence>
<dbReference type="Pfam" id="PF02698">
    <property type="entry name" value="DUF218"/>
    <property type="match status" value="1"/>
</dbReference>
<dbReference type="InterPro" id="IPR014729">
    <property type="entry name" value="Rossmann-like_a/b/a_fold"/>
</dbReference>
<feature type="transmembrane region" description="Helical" evidence="1">
    <location>
        <begin position="316"/>
        <end position="334"/>
    </location>
</feature>
<evidence type="ECO:0000313" key="3">
    <source>
        <dbReference type="EMBL" id="GGP81954.1"/>
    </source>
</evidence>
<reference evidence="3" key="2">
    <citation type="submission" date="2020-09" db="EMBL/GenBank/DDBJ databases">
        <authorList>
            <person name="Sun Q."/>
            <person name="Ohkuma M."/>
        </authorList>
    </citation>
    <scope>NUCLEOTIDE SEQUENCE</scope>
    <source>
        <strain evidence="3">JCM 3313</strain>
    </source>
</reference>
<dbReference type="Proteomes" id="UP000639606">
    <property type="component" value="Unassembled WGS sequence"/>
</dbReference>
<protein>
    <recommendedName>
        <fullName evidence="2">DUF218 domain-containing protein</fullName>
    </recommendedName>
</protein>
<keyword evidence="4" id="KW-1185">Reference proteome</keyword>